<evidence type="ECO:0000256" key="1">
    <source>
        <dbReference type="ARBA" id="ARBA00004651"/>
    </source>
</evidence>
<dbReference type="InterPro" id="IPR050250">
    <property type="entry name" value="Macrolide_Exporter_MacB"/>
</dbReference>
<dbReference type="Pfam" id="PF02687">
    <property type="entry name" value="FtsX"/>
    <property type="match status" value="2"/>
</dbReference>
<evidence type="ECO:0000313" key="9">
    <source>
        <dbReference type="EMBL" id="KYG74878.1"/>
    </source>
</evidence>
<proteinExistence type="predicted"/>
<dbReference type="AlphaFoldDB" id="A0A150X828"/>
<evidence type="ECO:0000259" key="7">
    <source>
        <dbReference type="Pfam" id="PF02687"/>
    </source>
</evidence>
<dbReference type="GO" id="GO:0005886">
    <property type="term" value="C:plasma membrane"/>
    <property type="evidence" value="ECO:0007669"/>
    <property type="project" value="UniProtKB-SubCell"/>
</dbReference>
<feature type="transmembrane region" description="Helical" evidence="6">
    <location>
        <begin position="284"/>
        <end position="306"/>
    </location>
</feature>
<feature type="domain" description="MacB-like periplasmic core" evidence="8">
    <location>
        <begin position="21"/>
        <end position="240"/>
    </location>
</feature>
<feature type="domain" description="ABC3 transporter permease C-terminal" evidence="7">
    <location>
        <begin position="290"/>
        <end position="404"/>
    </location>
</feature>
<evidence type="ECO:0000256" key="3">
    <source>
        <dbReference type="ARBA" id="ARBA00022692"/>
    </source>
</evidence>
<feature type="domain" description="MacB-like periplasmic core" evidence="8">
    <location>
        <begin position="439"/>
        <end position="644"/>
    </location>
</feature>
<evidence type="ECO:0000256" key="2">
    <source>
        <dbReference type="ARBA" id="ARBA00022475"/>
    </source>
</evidence>
<accession>A0A150X828</accession>
<keyword evidence="10" id="KW-1185">Reference proteome</keyword>
<feature type="transmembrane region" description="Helical" evidence="6">
    <location>
        <begin position="339"/>
        <end position="361"/>
    </location>
</feature>
<dbReference type="Proteomes" id="UP000075583">
    <property type="component" value="Unassembled WGS sequence"/>
</dbReference>
<evidence type="ECO:0000256" key="4">
    <source>
        <dbReference type="ARBA" id="ARBA00022989"/>
    </source>
</evidence>
<comment type="subcellular location">
    <subcellularLocation>
        <location evidence="1">Cell membrane</location>
        <topology evidence="1">Multi-pass membrane protein</topology>
    </subcellularLocation>
</comment>
<dbReference type="Pfam" id="PF12704">
    <property type="entry name" value="MacB_PCD"/>
    <property type="match status" value="2"/>
</dbReference>
<dbReference type="STRING" id="279360.MB14_06660"/>
<dbReference type="InterPro" id="IPR025857">
    <property type="entry name" value="MacB_PCD"/>
</dbReference>
<dbReference type="PANTHER" id="PTHR30572">
    <property type="entry name" value="MEMBRANE COMPONENT OF TRANSPORTER-RELATED"/>
    <property type="match status" value="1"/>
</dbReference>
<evidence type="ECO:0000256" key="5">
    <source>
        <dbReference type="ARBA" id="ARBA00023136"/>
    </source>
</evidence>
<dbReference type="InterPro" id="IPR003838">
    <property type="entry name" value="ABC3_permease_C"/>
</dbReference>
<feature type="transmembrane region" description="Helical" evidence="6">
    <location>
        <begin position="679"/>
        <end position="704"/>
    </location>
</feature>
<evidence type="ECO:0000256" key="6">
    <source>
        <dbReference type="SAM" id="Phobius"/>
    </source>
</evidence>
<keyword evidence="5 6" id="KW-0472">Membrane</keyword>
<feature type="transmembrane region" description="Helical" evidence="6">
    <location>
        <begin position="381"/>
        <end position="405"/>
    </location>
</feature>
<comment type="caution">
    <text evidence="9">The sequence shown here is derived from an EMBL/GenBank/DDBJ whole genome shotgun (WGS) entry which is preliminary data.</text>
</comment>
<sequence>MLRNYFKIAFRTLARSKGYAFINILGLAIGITGATLLLTYVKDETSFDQFHSKSDDIVRVIVVDKTGEAPRKFAASSAIFASTLVEELPEVTKATTLFMRGGHMNFTIDGVRFAQRNYFITDPSFFEVFDFEFLAGDRVKALAEPNSAVLSENEAIRYFGTTDVLGRTITSPFAGEFIVTGIAKNTPANSHIQFEMLLSQNFNNPQWTRMFTSWEEIGPASYLVLAKGADMAEVQKKAEAIANERMGAPFDDMVDYEFQALTDIHFDSANIEGSLAESNGNRSYIIIFISIAVFLIVIASVNYMNLATSRAVFRAKEIGIRKVVGAVKKQLVTQFLMESLLITFISLIVSIGLTDLSMPFFNDLTQKNFDFSWSTLGDYMPMLLGLTAVIALLSGIYPSFFMTRFKTVDVLKGERKTSSPFALRKVLVISQFCMSIIMIISTIIVSDQMNFIKDKNLGFNQNDLVVIDINNANVRANFKAMRTELSNVPGVESVSVSTRVPGEWKSINEVNVVLNGANRQSTDSLRTFYMGFDENLLETFGFKLTVGNSFSGNDSADSTKVLLNQAAVKAFGLENPIGETIEVISGNGNVRVQVIGVVEDFNFQSLHKKVEPIILGYWNAPFSGIDYFTVRTTKNGASAKMIEDLTAVHNKFDQASVIETHFLDSQLALFYQAETQASVIYKVGAGLSIFVACLGLFGLASFTVEKRIKELGIRKVLGASQLSLFYLLSSTFAKQVFIAFIIASPFAFWIMKNWLNGFVYHVNISPMAFIVAGLMTMVIALLTVSYRSILATRSNPVDALRSE</sequence>
<feature type="domain" description="ABC3 transporter permease C-terminal" evidence="7">
    <location>
        <begin position="685"/>
        <end position="796"/>
    </location>
</feature>
<feature type="transmembrane region" description="Helical" evidence="6">
    <location>
        <begin position="20"/>
        <end position="41"/>
    </location>
</feature>
<dbReference type="OrthoDB" id="5933722at2"/>
<evidence type="ECO:0000259" key="8">
    <source>
        <dbReference type="Pfam" id="PF12704"/>
    </source>
</evidence>
<feature type="transmembrane region" description="Helical" evidence="6">
    <location>
        <begin position="724"/>
        <end position="751"/>
    </location>
</feature>
<keyword evidence="3 6" id="KW-0812">Transmembrane</keyword>
<feature type="transmembrane region" description="Helical" evidence="6">
    <location>
        <begin position="763"/>
        <end position="784"/>
    </location>
</feature>
<name>A0A150X828_ROSEK</name>
<keyword evidence="2" id="KW-1003">Cell membrane</keyword>
<evidence type="ECO:0000313" key="10">
    <source>
        <dbReference type="Proteomes" id="UP000075583"/>
    </source>
</evidence>
<evidence type="ECO:0008006" key="11">
    <source>
        <dbReference type="Google" id="ProtNLM"/>
    </source>
</evidence>
<dbReference type="PANTHER" id="PTHR30572:SF18">
    <property type="entry name" value="ABC-TYPE MACROLIDE FAMILY EXPORT SYSTEM PERMEASE COMPONENT 2"/>
    <property type="match status" value="1"/>
</dbReference>
<gene>
    <name evidence="9" type="ORF">MB14_06660</name>
</gene>
<keyword evidence="4 6" id="KW-1133">Transmembrane helix</keyword>
<protein>
    <recommendedName>
        <fullName evidence="11">Cell division protein FtsX</fullName>
    </recommendedName>
</protein>
<reference evidence="9" key="1">
    <citation type="submission" date="2016-01" db="EMBL/GenBank/DDBJ databases">
        <title>Genome sequencing of Roseivirga ehrenbergii KMM 6017.</title>
        <authorList>
            <person name="Selvaratnam C."/>
            <person name="Thevarajoo S."/>
            <person name="Goh K.M."/>
            <person name="Ee R."/>
            <person name="Chan K.-G."/>
            <person name="Chong C.S."/>
        </authorList>
    </citation>
    <scope>NUCLEOTIDE SEQUENCE [LARGE SCALE GENOMIC DNA]</scope>
    <source>
        <strain evidence="9">KMM 6017</strain>
    </source>
</reference>
<dbReference type="EMBL" id="LQZQ01000045">
    <property type="protein sequence ID" value="KYG74878.1"/>
    <property type="molecule type" value="Genomic_DNA"/>
</dbReference>
<organism evidence="9 10">
    <name type="scientific">Roseivirga ehrenbergii (strain DSM 102268 / JCM 13514 / KCTC 12282 / NCIMB 14502 / KMM 6017)</name>
    <dbReference type="NCBI Taxonomy" id="279360"/>
    <lineage>
        <taxon>Bacteria</taxon>
        <taxon>Pseudomonadati</taxon>
        <taxon>Bacteroidota</taxon>
        <taxon>Cytophagia</taxon>
        <taxon>Cytophagales</taxon>
        <taxon>Roseivirgaceae</taxon>
        <taxon>Roseivirga</taxon>
    </lineage>
</organism>
<dbReference type="RefSeq" id="WP_062592300.1">
    <property type="nucleotide sequence ID" value="NZ_LQZQ01000045.1"/>
</dbReference>
<feature type="transmembrane region" description="Helical" evidence="6">
    <location>
        <begin position="426"/>
        <end position="445"/>
    </location>
</feature>
<dbReference type="GO" id="GO:0022857">
    <property type="term" value="F:transmembrane transporter activity"/>
    <property type="evidence" value="ECO:0007669"/>
    <property type="project" value="TreeGrafter"/>
</dbReference>